<reference evidence="2" key="1">
    <citation type="journal article" date="2022" name="Mol. Ecol. Resour.">
        <title>The genomes of chicory, endive, great burdock and yacon provide insights into Asteraceae palaeo-polyploidization history and plant inulin production.</title>
        <authorList>
            <person name="Fan W."/>
            <person name="Wang S."/>
            <person name="Wang H."/>
            <person name="Wang A."/>
            <person name="Jiang F."/>
            <person name="Liu H."/>
            <person name="Zhao H."/>
            <person name="Xu D."/>
            <person name="Zhang Y."/>
        </authorList>
    </citation>
    <scope>NUCLEOTIDE SEQUENCE [LARGE SCALE GENOMIC DNA]</scope>
    <source>
        <strain evidence="2">cv. Niubang</strain>
    </source>
</reference>
<organism evidence="1 2">
    <name type="scientific">Arctium lappa</name>
    <name type="common">Greater burdock</name>
    <name type="synonym">Lappa major</name>
    <dbReference type="NCBI Taxonomy" id="4217"/>
    <lineage>
        <taxon>Eukaryota</taxon>
        <taxon>Viridiplantae</taxon>
        <taxon>Streptophyta</taxon>
        <taxon>Embryophyta</taxon>
        <taxon>Tracheophyta</taxon>
        <taxon>Spermatophyta</taxon>
        <taxon>Magnoliopsida</taxon>
        <taxon>eudicotyledons</taxon>
        <taxon>Gunneridae</taxon>
        <taxon>Pentapetalae</taxon>
        <taxon>asterids</taxon>
        <taxon>campanulids</taxon>
        <taxon>Asterales</taxon>
        <taxon>Asteraceae</taxon>
        <taxon>Carduoideae</taxon>
        <taxon>Cardueae</taxon>
        <taxon>Arctiinae</taxon>
        <taxon>Arctium</taxon>
    </lineage>
</organism>
<sequence length="298" mass="32793">MREDHHDIQTPKKENLPVSSNRKVKSSINVPSKKLHHQQPKSIKKNLSSVFTPIVEEDVGLNLSEKESIEKISSISESVDVDASTVEISETSLNSNQILVSDNAVVLQHSEESVGNCPISEAFVFDEDQSSKSMERYIASLDQFISPSSATLGSVENTPVSSLSSTRLSSMSTVEMTPSSSQITAEPVTGFVVSVIADGATTEETDSFHLESLVKHLRNSMSQVLQSTDIDLQYKKLLDALVKVVIEEFYSLHEERHMVVELFSRKVKIVLLSFGLCILLGFILSSDVQSSYYGPPPT</sequence>
<dbReference type="EMBL" id="CM042054">
    <property type="protein sequence ID" value="KAI3706884.1"/>
    <property type="molecule type" value="Genomic_DNA"/>
</dbReference>
<protein>
    <submittedName>
        <fullName evidence="1">Uncharacterized protein</fullName>
    </submittedName>
</protein>
<proteinExistence type="predicted"/>
<reference evidence="1 2" key="2">
    <citation type="journal article" date="2022" name="Mol. Ecol. Resour.">
        <title>The genomes of chicory, endive, great burdock and yacon provide insights into Asteraceae paleo-polyploidization history and plant inulin production.</title>
        <authorList>
            <person name="Fan W."/>
            <person name="Wang S."/>
            <person name="Wang H."/>
            <person name="Wang A."/>
            <person name="Jiang F."/>
            <person name="Liu H."/>
            <person name="Zhao H."/>
            <person name="Xu D."/>
            <person name="Zhang Y."/>
        </authorList>
    </citation>
    <scope>NUCLEOTIDE SEQUENCE [LARGE SCALE GENOMIC DNA]</scope>
    <source>
        <strain evidence="2">cv. Niubang</strain>
    </source>
</reference>
<dbReference type="Proteomes" id="UP001055879">
    <property type="component" value="Linkage Group LG08"/>
</dbReference>
<accession>A0ACB9AB79</accession>
<keyword evidence="2" id="KW-1185">Reference proteome</keyword>
<gene>
    <name evidence="1" type="ORF">L6452_24931</name>
</gene>
<evidence type="ECO:0000313" key="2">
    <source>
        <dbReference type="Proteomes" id="UP001055879"/>
    </source>
</evidence>
<name>A0ACB9AB79_ARCLA</name>
<evidence type="ECO:0000313" key="1">
    <source>
        <dbReference type="EMBL" id="KAI3706884.1"/>
    </source>
</evidence>
<comment type="caution">
    <text evidence="1">The sequence shown here is derived from an EMBL/GenBank/DDBJ whole genome shotgun (WGS) entry which is preliminary data.</text>
</comment>